<dbReference type="PROSITE" id="PS00217">
    <property type="entry name" value="SUGAR_TRANSPORT_2"/>
    <property type="match status" value="1"/>
</dbReference>
<dbReference type="Gene3D" id="1.20.1250.20">
    <property type="entry name" value="MFS general substrate transporter like domains"/>
    <property type="match status" value="1"/>
</dbReference>
<evidence type="ECO:0000256" key="6">
    <source>
        <dbReference type="ARBA" id="ARBA00022448"/>
    </source>
</evidence>
<evidence type="ECO:0000256" key="13">
    <source>
        <dbReference type="ARBA" id="ARBA00031099"/>
    </source>
</evidence>
<keyword evidence="17" id="KW-1185">Reference proteome</keyword>
<keyword evidence="8" id="KW-0762">Sugar transport</keyword>
<comment type="similarity">
    <text evidence="4">Belongs to the major facilitator superfamily. Sugar transporter (TC 2.A.1.1) family. Glucose transporter subfamily.</text>
</comment>
<keyword evidence="9 14" id="KW-0812">Transmembrane</keyword>
<keyword evidence="11 14" id="KW-0472">Membrane</keyword>
<comment type="catalytic activity">
    <reaction evidence="1">
        <text>D-fructose(out) = D-fructose(in)</text>
        <dbReference type="Rhea" id="RHEA:60372"/>
        <dbReference type="ChEBI" id="CHEBI:37721"/>
    </reaction>
</comment>
<accession>A0A8C6Y6S1</accession>
<dbReference type="GO" id="GO:0005353">
    <property type="term" value="F:fructose transmembrane transporter activity"/>
    <property type="evidence" value="ECO:0007669"/>
    <property type="project" value="UniProtKB-ARBA"/>
</dbReference>
<dbReference type="Pfam" id="PF00083">
    <property type="entry name" value="Sugar_tr"/>
    <property type="match status" value="1"/>
</dbReference>
<feature type="domain" description="Major facilitator superfamily (MFS) profile" evidence="15">
    <location>
        <begin position="1"/>
        <end position="388"/>
    </location>
</feature>
<evidence type="ECO:0000256" key="5">
    <source>
        <dbReference type="ARBA" id="ARBA00015973"/>
    </source>
</evidence>
<feature type="transmembrane region" description="Helical" evidence="14">
    <location>
        <begin position="83"/>
        <end position="101"/>
    </location>
</feature>
<dbReference type="GO" id="GO:0055056">
    <property type="term" value="F:D-glucose transmembrane transporter activity"/>
    <property type="evidence" value="ECO:0007669"/>
    <property type="project" value="TreeGrafter"/>
</dbReference>
<evidence type="ECO:0000256" key="12">
    <source>
        <dbReference type="ARBA" id="ARBA00029961"/>
    </source>
</evidence>
<dbReference type="Ensembl" id="ENSNNAT00000024498.1">
    <property type="protein sequence ID" value="ENSNNAP00000023370.1"/>
    <property type="gene ID" value="ENSNNAG00000015358.1"/>
</dbReference>
<evidence type="ECO:0000313" key="16">
    <source>
        <dbReference type="Ensembl" id="ENSNNAP00000023370.1"/>
    </source>
</evidence>
<evidence type="ECO:0000256" key="8">
    <source>
        <dbReference type="ARBA" id="ARBA00022597"/>
    </source>
</evidence>
<dbReference type="Proteomes" id="UP000694559">
    <property type="component" value="Unplaced"/>
</dbReference>
<reference evidence="16" key="1">
    <citation type="submission" date="2025-08" db="UniProtKB">
        <authorList>
            <consortium name="Ensembl"/>
        </authorList>
    </citation>
    <scope>IDENTIFICATION</scope>
</reference>
<keyword evidence="6" id="KW-0813">Transport</keyword>
<dbReference type="InterPro" id="IPR045263">
    <property type="entry name" value="GLUT"/>
</dbReference>
<proteinExistence type="inferred from homology"/>
<feature type="transmembrane region" description="Helical" evidence="14">
    <location>
        <begin position="139"/>
        <end position="158"/>
    </location>
</feature>
<dbReference type="InterPro" id="IPR005828">
    <property type="entry name" value="MFS_sugar_transport-like"/>
</dbReference>
<evidence type="ECO:0000256" key="3">
    <source>
        <dbReference type="ARBA" id="ARBA00004651"/>
    </source>
</evidence>
<dbReference type="AlphaFoldDB" id="A0A8C6Y6S1"/>
<dbReference type="GeneTree" id="ENSGT00940000164095"/>
<evidence type="ECO:0000256" key="9">
    <source>
        <dbReference type="ARBA" id="ARBA00022692"/>
    </source>
</evidence>
<evidence type="ECO:0000256" key="11">
    <source>
        <dbReference type="ARBA" id="ARBA00023136"/>
    </source>
</evidence>
<comment type="subcellular location">
    <subcellularLocation>
        <location evidence="2">Cell membrane</location>
        <location evidence="2">Sarcolemma</location>
    </subcellularLocation>
    <subcellularLocation>
        <location evidence="3">Cell membrane</location>
        <topology evidence="3">Multi-pass membrane protein</topology>
    </subcellularLocation>
</comment>
<dbReference type="PANTHER" id="PTHR23503:SF25">
    <property type="entry name" value="MAJOR FACILITATOR SUPERFAMILY (MFS) PROFILE DOMAIN-CONTAINING PROTEIN"/>
    <property type="match status" value="1"/>
</dbReference>
<evidence type="ECO:0000259" key="15">
    <source>
        <dbReference type="PROSITE" id="PS50850"/>
    </source>
</evidence>
<evidence type="ECO:0000256" key="10">
    <source>
        <dbReference type="ARBA" id="ARBA00022989"/>
    </source>
</evidence>
<evidence type="ECO:0000256" key="1">
    <source>
        <dbReference type="ARBA" id="ARBA00000590"/>
    </source>
</evidence>
<feature type="transmembrane region" description="Helical" evidence="14">
    <location>
        <begin position="107"/>
        <end position="127"/>
    </location>
</feature>
<sequence length="388" mass="41939">MVNVELGLWQSSLSAFLSLLLQHIKAFYNATWYQRYGHGLPQGPLTLMYSLTVSIFALGGFVGTFPVGILVTQYGRNGTLIRSNFLVLLAGMLMGFSRYLGSPEMVILGRFIIGIHSGICLSVVPMYLGEIAPKNLRGFLGLVPCIFICLGVFSAQVLGLPEVLGEDAYWPLFLSVVVVPAFLQLLLLNWFPESPRYLLIEKNNVHGAAEALSLFLGQHNVQDTIAEIEEEKRSLASVKAVSVWQLLSDHSVRLQVLSVVVINMGMQLSGIDAIWFYTNAIFENAGIPDPDIPYTTVGTGAIEVVAGLIGVSVGSKGRTLTNLLGTECSLSLTAGVPFLMTAELFKQSHRPSAYIVGGSLNWLSNFTVGLGAVIASRGKDNASHTMSP</sequence>
<evidence type="ECO:0000256" key="14">
    <source>
        <dbReference type="SAM" id="Phobius"/>
    </source>
</evidence>
<dbReference type="PANTHER" id="PTHR23503">
    <property type="entry name" value="SOLUTE CARRIER FAMILY 2"/>
    <property type="match status" value="1"/>
</dbReference>
<dbReference type="InterPro" id="IPR020846">
    <property type="entry name" value="MFS_dom"/>
</dbReference>
<keyword evidence="7" id="KW-1003">Cell membrane</keyword>
<dbReference type="InterPro" id="IPR036259">
    <property type="entry name" value="MFS_trans_sf"/>
</dbReference>
<dbReference type="GO" id="GO:0070837">
    <property type="term" value="P:dehydroascorbic acid transport"/>
    <property type="evidence" value="ECO:0007669"/>
    <property type="project" value="TreeGrafter"/>
</dbReference>
<dbReference type="GO" id="GO:0042383">
    <property type="term" value="C:sarcolemma"/>
    <property type="evidence" value="ECO:0007669"/>
    <property type="project" value="UniProtKB-SubCell"/>
</dbReference>
<keyword evidence="10 14" id="KW-1133">Transmembrane helix</keyword>
<evidence type="ECO:0000256" key="4">
    <source>
        <dbReference type="ARBA" id="ARBA00007004"/>
    </source>
</evidence>
<dbReference type="GO" id="GO:1990539">
    <property type="term" value="P:fructose import across plasma membrane"/>
    <property type="evidence" value="ECO:0007669"/>
    <property type="project" value="UniProtKB-ARBA"/>
</dbReference>
<evidence type="ECO:0000256" key="7">
    <source>
        <dbReference type="ARBA" id="ARBA00022475"/>
    </source>
</evidence>
<dbReference type="FunFam" id="1.20.1250.20:FF:001511">
    <property type="entry name" value="Solute carrier family 2, facilitated glucose transporter member 5"/>
    <property type="match status" value="1"/>
</dbReference>
<reference evidence="16" key="2">
    <citation type="submission" date="2025-09" db="UniProtKB">
        <authorList>
            <consortium name="Ensembl"/>
        </authorList>
    </citation>
    <scope>IDENTIFICATION</scope>
</reference>
<dbReference type="InterPro" id="IPR005829">
    <property type="entry name" value="Sugar_transporter_CS"/>
</dbReference>
<feature type="transmembrane region" description="Helical" evidence="14">
    <location>
        <begin position="50"/>
        <end position="71"/>
    </location>
</feature>
<dbReference type="GO" id="GO:0046323">
    <property type="term" value="P:D-glucose import"/>
    <property type="evidence" value="ECO:0007669"/>
    <property type="project" value="TreeGrafter"/>
</dbReference>
<protein>
    <recommendedName>
        <fullName evidence="5">Solute carrier family 2, facilitated glucose transporter member 5</fullName>
    </recommendedName>
    <alternativeName>
        <fullName evidence="13">Fructose transporter</fullName>
    </alternativeName>
    <alternativeName>
        <fullName evidence="12">Glucose transporter type 5, small intestine</fullName>
    </alternativeName>
</protein>
<organism evidence="16 17">
    <name type="scientific">Naja naja</name>
    <name type="common">Indian cobra</name>
    <dbReference type="NCBI Taxonomy" id="35670"/>
    <lineage>
        <taxon>Eukaryota</taxon>
        <taxon>Metazoa</taxon>
        <taxon>Chordata</taxon>
        <taxon>Craniata</taxon>
        <taxon>Vertebrata</taxon>
        <taxon>Euteleostomi</taxon>
        <taxon>Lepidosauria</taxon>
        <taxon>Squamata</taxon>
        <taxon>Bifurcata</taxon>
        <taxon>Unidentata</taxon>
        <taxon>Episquamata</taxon>
        <taxon>Toxicofera</taxon>
        <taxon>Serpentes</taxon>
        <taxon>Colubroidea</taxon>
        <taxon>Elapidae</taxon>
        <taxon>Elapinae</taxon>
        <taxon>Naja</taxon>
    </lineage>
</organism>
<evidence type="ECO:0000313" key="17">
    <source>
        <dbReference type="Proteomes" id="UP000694559"/>
    </source>
</evidence>
<name>A0A8C6Y6S1_NAJNA</name>
<feature type="transmembrane region" description="Helical" evidence="14">
    <location>
        <begin position="170"/>
        <end position="191"/>
    </location>
</feature>
<dbReference type="SUPFAM" id="SSF103473">
    <property type="entry name" value="MFS general substrate transporter"/>
    <property type="match status" value="1"/>
</dbReference>
<evidence type="ECO:0000256" key="2">
    <source>
        <dbReference type="ARBA" id="ARBA00004135"/>
    </source>
</evidence>
<dbReference type="PROSITE" id="PS50850">
    <property type="entry name" value="MFS"/>
    <property type="match status" value="1"/>
</dbReference>